<evidence type="ECO:0000313" key="2">
    <source>
        <dbReference type="Proteomes" id="UP000320762"/>
    </source>
</evidence>
<evidence type="ECO:0000313" key="1">
    <source>
        <dbReference type="EMBL" id="TRM56922.1"/>
    </source>
</evidence>
<accession>A0A550BWJ3</accession>
<dbReference type="Proteomes" id="UP000320762">
    <property type="component" value="Unassembled WGS sequence"/>
</dbReference>
<evidence type="ECO:0008006" key="3">
    <source>
        <dbReference type="Google" id="ProtNLM"/>
    </source>
</evidence>
<dbReference type="Gene3D" id="3.40.50.11350">
    <property type="match status" value="1"/>
</dbReference>
<keyword evidence="2" id="KW-1185">Reference proteome</keyword>
<protein>
    <recommendedName>
        <fullName evidence="3">GDP-fucose protein O-fucosyltransferase-domain-containing protein</fullName>
    </recommendedName>
</protein>
<comment type="caution">
    <text evidence="1">The sequence shown here is derived from an EMBL/GenBank/DDBJ whole genome shotgun (WGS) entry which is preliminary data.</text>
</comment>
<organism evidence="1 2">
    <name type="scientific">Schizophyllum amplum</name>
    <dbReference type="NCBI Taxonomy" id="97359"/>
    <lineage>
        <taxon>Eukaryota</taxon>
        <taxon>Fungi</taxon>
        <taxon>Dikarya</taxon>
        <taxon>Basidiomycota</taxon>
        <taxon>Agaricomycotina</taxon>
        <taxon>Agaricomycetes</taxon>
        <taxon>Agaricomycetidae</taxon>
        <taxon>Agaricales</taxon>
        <taxon>Schizophyllaceae</taxon>
        <taxon>Schizophyllum</taxon>
    </lineage>
</organism>
<dbReference type="OrthoDB" id="2559662at2759"/>
<dbReference type="CDD" id="cd11296">
    <property type="entry name" value="O-FucT_like"/>
    <property type="match status" value="1"/>
</dbReference>
<dbReference type="STRING" id="97359.A0A550BWJ3"/>
<reference evidence="1 2" key="1">
    <citation type="journal article" date="2019" name="New Phytol.">
        <title>Comparative genomics reveals unique wood-decay strategies and fruiting body development in the Schizophyllaceae.</title>
        <authorList>
            <person name="Almasi E."/>
            <person name="Sahu N."/>
            <person name="Krizsan K."/>
            <person name="Balint B."/>
            <person name="Kovacs G.M."/>
            <person name="Kiss B."/>
            <person name="Cseklye J."/>
            <person name="Drula E."/>
            <person name="Henrissat B."/>
            <person name="Nagy I."/>
            <person name="Chovatia M."/>
            <person name="Adam C."/>
            <person name="LaButti K."/>
            <person name="Lipzen A."/>
            <person name="Riley R."/>
            <person name="Grigoriev I.V."/>
            <person name="Nagy L.G."/>
        </authorList>
    </citation>
    <scope>NUCLEOTIDE SEQUENCE [LARGE SCALE GENOMIC DNA]</scope>
    <source>
        <strain evidence="1 2">NL-1724</strain>
    </source>
</reference>
<proteinExistence type="predicted"/>
<dbReference type="EMBL" id="VDMD01000055">
    <property type="protein sequence ID" value="TRM56922.1"/>
    <property type="molecule type" value="Genomic_DNA"/>
</dbReference>
<gene>
    <name evidence="1" type="ORF">BD626DRAFT_412812</name>
</gene>
<name>A0A550BWJ3_9AGAR</name>
<sequence>MPSPTRLSYAYRQLQKPGSAWRRLRVRRLLTAICATVLIAVPLALYAHPQTRHLPIGYLQKWTGNALLGGPPTWRELDAWEDALPQHNVSLPVPEGRDGRYVRFTNQIASLGWNNVLNEVLMNAHLAYESDRAYVFQDYVWKTSYYPWPYAQAREWPPHTPLNALITGPTAGAPWPAGDPAPRAVSDHYWDTVCPPARRRRIHTQDVKEPIRWEDGTVIFETWKRLLRDAPESCIEIVPAPLEVDAVPQTFDLWLWGSDRILSLWERFSKSPTSQLLCTSPAVESGVARNEHLFHVDGVQADPYPRMLAIHIRRGDFMQACLDLATWNSTFYSWNLLPFLPDSFIPPDPQGAKWGWNTEENKAYYLQRCLPTFDSIVEKVQGARKDYVAAGRVVGDARTLDVMYILTNDRSSFVDELKRALRAVGWKKIVTTADLEYNREQMDVNMAIDMDIARRAAVFVGNGWSSFTSNIVHRRLVDGKEPISIRFY</sequence>
<dbReference type="AlphaFoldDB" id="A0A550BWJ3"/>